<dbReference type="AlphaFoldDB" id="A0A0F8X4P0"/>
<accession>A0A0F8X4P0</accession>
<proteinExistence type="predicted"/>
<protein>
    <recommendedName>
        <fullName evidence="2">Enoyl-CoA hydratase</fullName>
    </recommendedName>
</protein>
<name>A0A0F8X4P0_9ZZZZ</name>
<dbReference type="EMBL" id="LAZR01061206">
    <property type="protein sequence ID" value="KKK64052.1"/>
    <property type="molecule type" value="Genomic_DNA"/>
</dbReference>
<organism evidence="1">
    <name type="scientific">marine sediment metagenome</name>
    <dbReference type="NCBI Taxonomy" id="412755"/>
    <lineage>
        <taxon>unclassified sequences</taxon>
        <taxon>metagenomes</taxon>
        <taxon>ecological metagenomes</taxon>
    </lineage>
</organism>
<reference evidence="1" key="1">
    <citation type="journal article" date="2015" name="Nature">
        <title>Complex archaea that bridge the gap between prokaryotes and eukaryotes.</title>
        <authorList>
            <person name="Spang A."/>
            <person name="Saw J.H."/>
            <person name="Jorgensen S.L."/>
            <person name="Zaremba-Niedzwiedzka K."/>
            <person name="Martijn J."/>
            <person name="Lind A.E."/>
            <person name="van Eijk R."/>
            <person name="Schleper C."/>
            <person name="Guy L."/>
            <person name="Ettema T.J."/>
        </authorList>
    </citation>
    <scope>NUCLEOTIDE SEQUENCE</scope>
</reference>
<comment type="caution">
    <text evidence="1">The sequence shown here is derived from an EMBL/GenBank/DDBJ whole genome shotgun (WGS) entry which is preliminary data.</text>
</comment>
<sequence>MTKFVVNAPNKDGIVVIAMHNDGSPNVIDKEFVRNFKLALDG</sequence>
<evidence type="ECO:0000313" key="1">
    <source>
        <dbReference type="EMBL" id="KKK64052.1"/>
    </source>
</evidence>
<feature type="non-terminal residue" evidence="1">
    <location>
        <position position="42"/>
    </location>
</feature>
<gene>
    <name evidence="1" type="ORF">LCGC14_2988130</name>
</gene>
<evidence type="ECO:0008006" key="2">
    <source>
        <dbReference type="Google" id="ProtNLM"/>
    </source>
</evidence>